<evidence type="ECO:0000256" key="1">
    <source>
        <dbReference type="SAM" id="SignalP"/>
    </source>
</evidence>
<feature type="chain" id="PRO_5027007880" description="CBM6 domain-containing protein" evidence="1">
    <location>
        <begin position="22"/>
        <end position="535"/>
    </location>
</feature>
<keyword evidence="3" id="KW-1185">Reference proteome</keyword>
<sequence>MFVFVSISLILVQQLCYLCGGSHFTFEIENFVVDKFIMSRSRASAQKSALFKTGDSFSIYFCLRNTTEVRLRSVRYSNDGGGDSVAFSVDGKQLGLLKTKFDRNGGHGWNNFIYTEQIGPAMTLSSGKHVLSVNIIYTDYYGIELDELTIRTTDNYLIEESFKCSFYCDSNIVYLNGKNRHDMPPAVLKRKSLRSSCQSSTKNVFLPIYHKNVRMFVVTAMNPKYKSFENNFHDENILCNEGNITVWELLNIKLKSENNTLSTDMYSGVGIKHGRSSTSRSLFINLSFNNIKEYDVNYRLVLKFLEVVDIFLVSGSYNAKGVWMALNSTYFSRQKTKHEWIIPKQSWSVKNEILFYIFTYPSEIKSITIEFIKLEYQAIETKHREVLYIDPALKIEVFTDVFERTDIKQKTMTVRNVDTSLEFLNVSEIVISHISPWTNMYSPIVKLSRQGEMHILPILPHRLTKIPYGSSIIIGQNDPSKNFPMASISKIDIAPQAKKLFVTFKDNGSCSIVIKSIWQQTEVIFKDIITTKESF</sequence>
<evidence type="ECO:0000313" key="2">
    <source>
        <dbReference type="EMBL" id="CAC5402917.1"/>
    </source>
</evidence>
<organism evidence="2 3">
    <name type="scientific">Mytilus coruscus</name>
    <name type="common">Sea mussel</name>
    <dbReference type="NCBI Taxonomy" id="42192"/>
    <lineage>
        <taxon>Eukaryota</taxon>
        <taxon>Metazoa</taxon>
        <taxon>Spiralia</taxon>
        <taxon>Lophotrochozoa</taxon>
        <taxon>Mollusca</taxon>
        <taxon>Bivalvia</taxon>
        <taxon>Autobranchia</taxon>
        <taxon>Pteriomorphia</taxon>
        <taxon>Mytilida</taxon>
        <taxon>Mytiloidea</taxon>
        <taxon>Mytilidae</taxon>
        <taxon>Mytilinae</taxon>
        <taxon>Mytilus</taxon>
    </lineage>
</organism>
<dbReference type="OrthoDB" id="6160993at2759"/>
<accession>A0A6J8D5H1</accession>
<gene>
    <name evidence="2" type="ORF">MCOR_36846</name>
</gene>
<feature type="signal peptide" evidence="1">
    <location>
        <begin position="1"/>
        <end position="21"/>
    </location>
</feature>
<protein>
    <recommendedName>
        <fullName evidence="4">CBM6 domain-containing protein</fullName>
    </recommendedName>
</protein>
<dbReference type="Gene3D" id="2.60.120.260">
    <property type="entry name" value="Galactose-binding domain-like"/>
    <property type="match status" value="1"/>
</dbReference>
<name>A0A6J8D5H1_MYTCO</name>
<dbReference type="Proteomes" id="UP000507470">
    <property type="component" value="Unassembled WGS sequence"/>
</dbReference>
<dbReference type="AlphaFoldDB" id="A0A6J8D5H1"/>
<dbReference type="EMBL" id="CACVKT020006655">
    <property type="protein sequence ID" value="CAC5402917.1"/>
    <property type="molecule type" value="Genomic_DNA"/>
</dbReference>
<keyword evidence="1" id="KW-0732">Signal</keyword>
<evidence type="ECO:0000313" key="3">
    <source>
        <dbReference type="Proteomes" id="UP000507470"/>
    </source>
</evidence>
<proteinExistence type="predicted"/>
<reference evidence="2 3" key="1">
    <citation type="submission" date="2020-06" db="EMBL/GenBank/DDBJ databases">
        <authorList>
            <person name="Li R."/>
            <person name="Bekaert M."/>
        </authorList>
    </citation>
    <scope>NUCLEOTIDE SEQUENCE [LARGE SCALE GENOMIC DNA]</scope>
    <source>
        <strain evidence="3">wild</strain>
    </source>
</reference>
<evidence type="ECO:0008006" key="4">
    <source>
        <dbReference type="Google" id="ProtNLM"/>
    </source>
</evidence>